<keyword evidence="2" id="KW-0843">Virulence</keyword>
<keyword evidence="5" id="KW-1185">Reference proteome</keyword>
<dbReference type="InterPro" id="IPR007312">
    <property type="entry name" value="Phosphoesterase"/>
</dbReference>
<dbReference type="InterPro" id="IPR017850">
    <property type="entry name" value="Alkaline_phosphatase_core_sf"/>
</dbReference>
<dbReference type="EC" id="3.1.3.2" evidence="4"/>
<dbReference type="PANTHER" id="PTHR31956:SF8">
    <property type="entry name" value="ACID PHOSPHATASE PHOA (AFU_ORTHOLOGUE AFUA_1G03570)"/>
    <property type="match status" value="1"/>
</dbReference>
<dbReference type="Proteomes" id="UP000704762">
    <property type="component" value="Unassembled WGS sequence"/>
</dbReference>
<dbReference type="RefSeq" id="WP_204918015.1">
    <property type="nucleotide sequence ID" value="NZ_BAAAQP010000001.1"/>
</dbReference>
<dbReference type="Pfam" id="PF04185">
    <property type="entry name" value="Phosphoesterase"/>
    <property type="match status" value="1"/>
</dbReference>
<dbReference type="EMBL" id="JAFBCF010000001">
    <property type="protein sequence ID" value="MBM7799332.1"/>
    <property type="molecule type" value="Genomic_DNA"/>
</dbReference>
<feature type="signal peptide" evidence="3">
    <location>
        <begin position="1"/>
        <end position="29"/>
    </location>
</feature>
<evidence type="ECO:0000313" key="5">
    <source>
        <dbReference type="Proteomes" id="UP000704762"/>
    </source>
</evidence>
<proteinExistence type="predicted"/>
<evidence type="ECO:0000256" key="3">
    <source>
        <dbReference type="SAM" id="SignalP"/>
    </source>
</evidence>
<reference evidence="4 5" key="1">
    <citation type="submission" date="2021-01" db="EMBL/GenBank/DDBJ databases">
        <title>Sequencing the genomes of 1000 actinobacteria strains.</title>
        <authorList>
            <person name="Klenk H.-P."/>
        </authorList>
    </citation>
    <scope>NUCLEOTIDE SEQUENCE [LARGE SCALE GENOMIC DNA]</scope>
    <source>
        <strain evidence="4 5">DSM 18662</strain>
    </source>
</reference>
<name>A0ABS2RL81_9ACTN</name>
<evidence type="ECO:0000313" key="4">
    <source>
        <dbReference type="EMBL" id="MBM7799332.1"/>
    </source>
</evidence>
<comment type="caution">
    <text evidence="4">The sequence shown here is derived from an EMBL/GenBank/DDBJ whole genome shotgun (WGS) entry which is preliminary data.</text>
</comment>
<sequence>MRALARATALCSAAVLCLAAAGCSPPVRVSPGSMAAPQQVAASRPAPVRTTKILTIVIENHSLTQMRQGMPYLNRLARRYGYATDYRAVTHPSLPNYLAIAFGTTAGVTDDGPPRQHRVKGDSVISLARRNGTGARVYAESMRDHCQRTNTYPYAVKHNPWAYGSAGCASGDVPAGTPKAGRLRSDAASGRLPCAGMLVPNLIHDAHDASLATADRYLQSWLPTLMAGPDFRSGRLAIVITADEANRSSTTNRVLTVVLSRSVSHKVVRTRLTHYSLARLYGTTCHESRLLGKASSARSMRVAFGLTN</sequence>
<dbReference type="PROSITE" id="PS51257">
    <property type="entry name" value="PROKAR_LIPOPROTEIN"/>
    <property type="match status" value="1"/>
</dbReference>
<gene>
    <name evidence="4" type="ORF">JOE57_002253</name>
</gene>
<dbReference type="GO" id="GO:0003993">
    <property type="term" value="F:acid phosphatase activity"/>
    <property type="evidence" value="ECO:0007669"/>
    <property type="project" value="UniProtKB-EC"/>
</dbReference>
<evidence type="ECO:0000256" key="2">
    <source>
        <dbReference type="ARBA" id="ARBA00023026"/>
    </source>
</evidence>
<dbReference type="PANTHER" id="PTHR31956">
    <property type="entry name" value="NON-SPECIFIC PHOSPHOLIPASE C4-RELATED"/>
    <property type="match status" value="1"/>
</dbReference>
<evidence type="ECO:0000256" key="1">
    <source>
        <dbReference type="ARBA" id="ARBA00022801"/>
    </source>
</evidence>
<accession>A0ABS2RL81</accession>
<protein>
    <submittedName>
        <fullName evidence="4">Acid phosphatase</fullName>
        <ecNumber evidence="4">3.1.3.2</ecNumber>
    </submittedName>
</protein>
<feature type="chain" id="PRO_5045480967" evidence="3">
    <location>
        <begin position="30"/>
        <end position="308"/>
    </location>
</feature>
<organism evidence="4 5">
    <name type="scientific">Microlunatus panaciterrae</name>
    <dbReference type="NCBI Taxonomy" id="400768"/>
    <lineage>
        <taxon>Bacteria</taxon>
        <taxon>Bacillati</taxon>
        <taxon>Actinomycetota</taxon>
        <taxon>Actinomycetes</taxon>
        <taxon>Propionibacteriales</taxon>
        <taxon>Propionibacteriaceae</taxon>
        <taxon>Microlunatus</taxon>
    </lineage>
</organism>
<dbReference type="Gene3D" id="3.40.720.10">
    <property type="entry name" value="Alkaline Phosphatase, subunit A"/>
    <property type="match status" value="1"/>
</dbReference>
<keyword evidence="3" id="KW-0732">Signal</keyword>
<keyword evidence="1 4" id="KW-0378">Hydrolase</keyword>